<dbReference type="InterPro" id="IPR054273">
    <property type="entry name" value="DUF7004"/>
</dbReference>
<sequence>MVTLNDYPILDVQFLEFFKSYNSPKLVWNAILQIGGQINKNNKDLSTFKTPIVNLQINPLVLTEKIKISESTVFDAYAACLIAEEQKKSTKLGKRIKLLAAYQVLFENYTPEDAAKFSKGKKWQDIDALCKTRGF</sequence>
<organism evidence="1 2">
    <name type="scientific">Anabaena azotica FACHB-119</name>
    <dbReference type="NCBI Taxonomy" id="947527"/>
    <lineage>
        <taxon>Bacteria</taxon>
        <taxon>Bacillati</taxon>
        <taxon>Cyanobacteriota</taxon>
        <taxon>Cyanophyceae</taxon>
        <taxon>Nostocales</taxon>
        <taxon>Nostocaceae</taxon>
        <taxon>Anabaena</taxon>
        <taxon>Anabaena azotica</taxon>
    </lineage>
</organism>
<keyword evidence="2" id="KW-1185">Reference proteome</keyword>
<dbReference type="Pfam" id="PF22539">
    <property type="entry name" value="DUF7004"/>
    <property type="match status" value="1"/>
</dbReference>
<reference evidence="1 2" key="1">
    <citation type="journal article" date="2020" name="ISME J.">
        <title>Comparative genomics reveals insights into cyanobacterial evolution and habitat adaptation.</title>
        <authorList>
            <person name="Chen M.Y."/>
            <person name="Teng W.K."/>
            <person name="Zhao L."/>
            <person name="Hu C.X."/>
            <person name="Zhou Y.K."/>
            <person name="Han B.P."/>
            <person name="Song L.R."/>
            <person name="Shu W.S."/>
        </authorList>
    </citation>
    <scope>NUCLEOTIDE SEQUENCE [LARGE SCALE GENOMIC DNA]</scope>
    <source>
        <strain evidence="1 2">FACHB-119</strain>
    </source>
</reference>
<dbReference type="RefSeq" id="WP_190479950.1">
    <property type="nucleotide sequence ID" value="NZ_JACJSG010000078.1"/>
</dbReference>
<accession>A0ABR8DDZ8</accession>
<name>A0ABR8DDZ8_9NOST</name>
<evidence type="ECO:0000313" key="1">
    <source>
        <dbReference type="EMBL" id="MBD2505289.1"/>
    </source>
</evidence>
<evidence type="ECO:0000313" key="2">
    <source>
        <dbReference type="Proteomes" id="UP000661112"/>
    </source>
</evidence>
<protein>
    <recommendedName>
        <fullName evidence="3">PIN domain-containing protein</fullName>
    </recommendedName>
</protein>
<gene>
    <name evidence="1" type="ORF">H6G83_32610</name>
</gene>
<comment type="caution">
    <text evidence="1">The sequence shown here is derived from an EMBL/GenBank/DDBJ whole genome shotgun (WGS) entry which is preliminary data.</text>
</comment>
<proteinExistence type="predicted"/>
<evidence type="ECO:0008006" key="3">
    <source>
        <dbReference type="Google" id="ProtNLM"/>
    </source>
</evidence>
<dbReference type="Proteomes" id="UP000661112">
    <property type="component" value="Unassembled WGS sequence"/>
</dbReference>
<dbReference type="EMBL" id="JACJSG010000078">
    <property type="protein sequence ID" value="MBD2505289.1"/>
    <property type="molecule type" value="Genomic_DNA"/>
</dbReference>